<keyword evidence="1" id="KW-1185">Reference proteome</keyword>
<protein>
    <submittedName>
        <fullName evidence="2">Neur_chan_LBD domain-containing protein</fullName>
    </submittedName>
</protein>
<accession>A0A1I7YK25</accession>
<evidence type="ECO:0000313" key="1">
    <source>
        <dbReference type="Proteomes" id="UP000095287"/>
    </source>
</evidence>
<name>A0A1I7YK25_9BILA</name>
<organism evidence="1 2">
    <name type="scientific">Steinernema glaseri</name>
    <dbReference type="NCBI Taxonomy" id="37863"/>
    <lineage>
        <taxon>Eukaryota</taxon>
        <taxon>Metazoa</taxon>
        <taxon>Ecdysozoa</taxon>
        <taxon>Nematoda</taxon>
        <taxon>Chromadorea</taxon>
        <taxon>Rhabditida</taxon>
        <taxon>Tylenchina</taxon>
        <taxon>Panagrolaimomorpha</taxon>
        <taxon>Strongyloidoidea</taxon>
        <taxon>Steinernematidae</taxon>
        <taxon>Steinernema</taxon>
    </lineage>
</organism>
<sequence length="146" mass="17154">MTSKGQLRSVRIKNIVPSAYVSSFWMDYFFSESCERLDVGFQDISVYFEIINRWKQMDPWTVASYKILSGMEKASSWRWPNVKMYPIHVESPDANIFKKIDREVSHVIWESLYRIDHPANSCSKIYVVVLKECSPYVLGNSFLFFA</sequence>
<dbReference type="WBParaSite" id="L893_g17092.t1">
    <property type="protein sequence ID" value="L893_g17092.t1"/>
    <property type="gene ID" value="L893_g17092"/>
</dbReference>
<evidence type="ECO:0000313" key="2">
    <source>
        <dbReference type="WBParaSite" id="L893_g17092.t1"/>
    </source>
</evidence>
<proteinExistence type="predicted"/>
<dbReference type="AlphaFoldDB" id="A0A1I7YK25"/>
<reference evidence="2" key="1">
    <citation type="submission" date="2016-11" db="UniProtKB">
        <authorList>
            <consortium name="WormBaseParasite"/>
        </authorList>
    </citation>
    <scope>IDENTIFICATION</scope>
</reference>
<dbReference type="Proteomes" id="UP000095287">
    <property type="component" value="Unplaced"/>
</dbReference>